<evidence type="ECO:0000313" key="1">
    <source>
        <dbReference type="EMBL" id="ABS55186.1"/>
    </source>
</evidence>
<proteinExistence type="predicted"/>
<keyword evidence="2" id="KW-1185">Reference proteome</keyword>
<reference evidence="2" key="1">
    <citation type="journal article" date="2015" name="Microbiology">
        <title>Genome of Methanoregula boonei 6A8 reveals adaptations to oligotrophic peatland environments.</title>
        <authorList>
            <person name="Braeuer S."/>
            <person name="Cadillo-Quiroz H."/>
            <person name="Kyrpides N."/>
            <person name="Woyke T."/>
            <person name="Goodwin L."/>
            <person name="Detter C."/>
            <person name="Podell S."/>
            <person name="Yavitt J.B."/>
            <person name="Zinder S.H."/>
        </authorList>
    </citation>
    <scope>NUCLEOTIDE SEQUENCE [LARGE SCALE GENOMIC DNA]</scope>
    <source>
        <strain evidence="2">DSM 21154 / JCM 14090 / 6A8</strain>
    </source>
</reference>
<dbReference type="AlphaFoldDB" id="A7I625"/>
<dbReference type="Proteomes" id="UP000002408">
    <property type="component" value="Chromosome"/>
</dbReference>
<dbReference type="EMBL" id="CP000780">
    <property type="protein sequence ID" value="ABS55186.1"/>
    <property type="molecule type" value="Genomic_DNA"/>
</dbReference>
<dbReference type="KEGG" id="mbn:Mboo_0668"/>
<sequence length="125" mass="14969">MPNKGIVQTEPLDNLIDQWNKTIEEISEIPLSLNRANRYRHKLEADLIKFGWNDNNYSKYTEEEKNRKMDELRTRLCLAVDKSINLYDSREHEREIDKLKNKKGIFDNATITFENFLNLFNFSKK</sequence>
<gene>
    <name evidence="1" type="ordered locus">Mboo_0668</name>
</gene>
<protein>
    <submittedName>
        <fullName evidence="1">Uncharacterized protein</fullName>
    </submittedName>
</protein>
<dbReference type="RefSeq" id="WP_012106208.1">
    <property type="nucleotide sequence ID" value="NC_009712.1"/>
</dbReference>
<evidence type="ECO:0000313" key="2">
    <source>
        <dbReference type="Proteomes" id="UP000002408"/>
    </source>
</evidence>
<name>A7I625_METB6</name>
<dbReference type="GeneID" id="5411098"/>
<accession>A7I625</accession>
<organism evidence="1 2">
    <name type="scientific">Methanoregula boonei (strain DSM 21154 / JCM 14090 / 6A8)</name>
    <dbReference type="NCBI Taxonomy" id="456442"/>
    <lineage>
        <taxon>Archaea</taxon>
        <taxon>Methanobacteriati</taxon>
        <taxon>Methanobacteriota</taxon>
        <taxon>Stenosarchaea group</taxon>
        <taxon>Methanomicrobia</taxon>
        <taxon>Methanomicrobiales</taxon>
        <taxon>Methanoregulaceae</taxon>
        <taxon>Methanoregula</taxon>
    </lineage>
</organism>
<dbReference type="HOGENOM" id="CLU_1987608_0_0_2"/>